<dbReference type="InterPro" id="IPR045254">
    <property type="entry name" value="Nit1/2_C-N_Hydrolase"/>
</dbReference>
<dbReference type="Pfam" id="PF00795">
    <property type="entry name" value="CN_hydrolase"/>
    <property type="match status" value="1"/>
</dbReference>
<comment type="similarity">
    <text evidence="1">Belongs to the carbon-nitrogen hydrolase superfamily. NIT1/NIT2 family.</text>
</comment>
<evidence type="ECO:0000259" key="3">
    <source>
        <dbReference type="PROSITE" id="PS50263"/>
    </source>
</evidence>
<dbReference type="PROSITE" id="PS01227">
    <property type="entry name" value="UPF0012"/>
    <property type="match status" value="1"/>
</dbReference>
<name>A0ABU7TWG2_9HYPH</name>
<dbReference type="EMBL" id="MLCA01000016">
    <property type="protein sequence ID" value="MEE7494290.1"/>
    <property type="molecule type" value="Genomic_DNA"/>
</dbReference>
<sequence length="285" mass="30599">MPEPRFTAACVQMRSGRDPSANRDAAVAGVREAAARGAAYVQTPEMTSLVERSRERLFAHVTTEEQDQTLAALREVARQTGTVVQIGSIAVKSGDKIANRAYLIGADGEILASYDKLHLFDVDLPSGERWRESATYSGGACAVLAETPWATLGLTICYDIRFPALYRALAEAGAEVLTAPACFTRQTGEAHWHVLQRARAIETGAFVISAAQGGQHEDGRETYGHSLIVDPWGRVLADAGGAEPGIILAEIELAHVAEARGRIPSLQHGRPFTVERVGSRVQAAQ</sequence>
<reference evidence="4 5" key="1">
    <citation type="journal article" date="2012" name="Genet. Mol. Biol.">
        <title>Analysis of 16S rRNA and mxaF genes revealing insights into Methylobacterium niche-specific plant association.</title>
        <authorList>
            <person name="Dourado M.N."/>
            <person name="Andreote F.D."/>
            <person name="Dini-Andreote F."/>
            <person name="Conti R."/>
            <person name="Araujo J.M."/>
            <person name="Araujo W.L."/>
        </authorList>
    </citation>
    <scope>NUCLEOTIDE SEQUENCE [LARGE SCALE GENOMIC DNA]</scope>
    <source>
        <strain evidence="4 5">TC3-10</strain>
    </source>
</reference>
<keyword evidence="2" id="KW-0378">Hydrolase</keyword>
<dbReference type="RefSeq" id="WP_331292315.1">
    <property type="nucleotide sequence ID" value="NZ_MLBR01000027.1"/>
</dbReference>
<dbReference type="PANTHER" id="PTHR23088:SF27">
    <property type="entry name" value="DEAMINATED GLUTATHIONE AMIDASE"/>
    <property type="match status" value="1"/>
</dbReference>
<evidence type="ECO:0000313" key="5">
    <source>
        <dbReference type="Proteomes" id="UP001355206"/>
    </source>
</evidence>
<proteinExistence type="inferred from homology"/>
<keyword evidence="5" id="KW-1185">Reference proteome</keyword>
<evidence type="ECO:0000313" key="4">
    <source>
        <dbReference type="EMBL" id="MEE7494290.1"/>
    </source>
</evidence>
<dbReference type="PANTHER" id="PTHR23088">
    <property type="entry name" value="NITRILASE-RELATED"/>
    <property type="match status" value="1"/>
</dbReference>
<comment type="caution">
    <text evidence="4">The sequence shown here is derived from an EMBL/GenBank/DDBJ whole genome shotgun (WGS) entry which is preliminary data.</text>
</comment>
<evidence type="ECO:0000256" key="1">
    <source>
        <dbReference type="ARBA" id="ARBA00010613"/>
    </source>
</evidence>
<dbReference type="Proteomes" id="UP001355206">
    <property type="component" value="Unassembled WGS sequence"/>
</dbReference>
<protein>
    <submittedName>
        <fullName evidence="4">Amidohydrolase</fullName>
    </submittedName>
</protein>
<gene>
    <name evidence="4" type="ORF">MOTC310_29285</name>
</gene>
<dbReference type="Gene3D" id="3.60.110.10">
    <property type="entry name" value="Carbon-nitrogen hydrolase"/>
    <property type="match status" value="1"/>
</dbReference>
<accession>A0ABU7TWG2</accession>
<dbReference type="InterPro" id="IPR036526">
    <property type="entry name" value="C-N_Hydrolase_sf"/>
</dbReference>
<dbReference type="CDD" id="cd07572">
    <property type="entry name" value="nit"/>
    <property type="match status" value="1"/>
</dbReference>
<dbReference type="SUPFAM" id="SSF56317">
    <property type="entry name" value="Carbon-nitrogen hydrolase"/>
    <property type="match status" value="1"/>
</dbReference>
<organism evidence="4 5">
    <name type="scientific">Methylobacterium oryzae</name>
    <dbReference type="NCBI Taxonomy" id="334852"/>
    <lineage>
        <taxon>Bacteria</taxon>
        <taxon>Pseudomonadati</taxon>
        <taxon>Pseudomonadota</taxon>
        <taxon>Alphaproteobacteria</taxon>
        <taxon>Hyphomicrobiales</taxon>
        <taxon>Methylobacteriaceae</taxon>
        <taxon>Methylobacterium</taxon>
    </lineage>
</organism>
<evidence type="ECO:0000256" key="2">
    <source>
        <dbReference type="ARBA" id="ARBA00022801"/>
    </source>
</evidence>
<dbReference type="InterPro" id="IPR003010">
    <property type="entry name" value="C-N_Hydrolase"/>
</dbReference>
<feature type="domain" description="CN hydrolase" evidence="3">
    <location>
        <begin position="6"/>
        <end position="253"/>
    </location>
</feature>
<dbReference type="InterPro" id="IPR001110">
    <property type="entry name" value="UPF0012_CS"/>
</dbReference>
<dbReference type="PROSITE" id="PS50263">
    <property type="entry name" value="CN_HYDROLASE"/>
    <property type="match status" value="1"/>
</dbReference>